<evidence type="ECO:0000256" key="3">
    <source>
        <dbReference type="ARBA" id="ARBA00022692"/>
    </source>
</evidence>
<evidence type="ECO:0000256" key="4">
    <source>
        <dbReference type="ARBA" id="ARBA00022989"/>
    </source>
</evidence>
<dbReference type="InterPro" id="IPR000620">
    <property type="entry name" value="EamA_dom"/>
</dbReference>
<evidence type="ECO:0000256" key="2">
    <source>
        <dbReference type="ARBA" id="ARBA00022475"/>
    </source>
</evidence>
<feature type="domain" description="EamA" evidence="7">
    <location>
        <begin position="4"/>
        <end position="110"/>
    </location>
</feature>
<keyword evidence="5 6" id="KW-0472">Membrane</keyword>
<dbReference type="GO" id="GO:0005886">
    <property type="term" value="C:plasma membrane"/>
    <property type="evidence" value="ECO:0007669"/>
    <property type="project" value="UniProtKB-SubCell"/>
</dbReference>
<dbReference type="Proteomes" id="UP000274346">
    <property type="component" value="Chromosome"/>
</dbReference>
<accession>A0A3P8KNP5</accession>
<dbReference type="EMBL" id="LR131271">
    <property type="protein sequence ID" value="VDR28511.1"/>
    <property type="molecule type" value="Genomic_DNA"/>
</dbReference>
<comment type="subcellular location">
    <subcellularLocation>
        <location evidence="1">Cell membrane</location>
        <topology evidence="1">Multi-pass membrane protein</topology>
    </subcellularLocation>
</comment>
<keyword evidence="4 6" id="KW-1133">Transmembrane helix</keyword>
<evidence type="ECO:0000313" key="9">
    <source>
        <dbReference type="Proteomes" id="UP000274346"/>
    </source>
</evidence>
<evidence type="ECO:0000256" key="5">
    <source>
        <dbReference type="ARBA" id="ARBA00023136"/>
    </source>
</evidence>
<dbReference type="SUPFAM" id="SSF103481">
    <property type="entry name" value="Multidrug resistance efflux transporter EmrE"/>
    <property type="match status" value="1"/>
</dbReference>
<protein>
    <submittedName>
        <fullName evidence="8">Inner membrane protein ytfF</fullName>
    </submittedName>
</protein>
<reference evidence="8 9" key="1">
    <citation type="submission" date="2018-12" db="EMBL/GenBank/DDBJ databases">
        <authorList>
            <consortium name="Pathogen Informatics"/>
        </authorList>
    </citation>
    <scope>NUCLEOTIDE SEQUENCE [LARGE SCALE GENOMIC DNA]</scope>
    <source>
        <strain evidence="8 9">NCTC13098</strain>
    </source>
</reference>
<proteinExistence type="predicted"/>
<gene>
    <name evidence="8" type="primary">ytfF_2</name>
    <name evidence="8" type="ORF">NCTC13098_04895</name>
</gene>
<evidence type="ECO:0000256" key="1">
    <source>
        <dbReference type="ARBA" id="ARBA00004651"/>
    </source>
</evidence>
<evidence type="ECO:0000259" key="7">
    <source>
        <dbReference type="Pfam" id="PF00892"/>
    </source>
</evidence>
<feature type="transmembrane region" description="Helical" evidence="6">
    <location>
        <begin position="31"/>
        <end position="53"/>
    </location>
</feature>
<evidence type="ECO:0000256" key="6">
    <source>
        <dbReference type="SAM" id="Phobius"/>
    </source>
</evidence>
<dbReference type="AlphaFoldDB" id="A0A3P8KNP5"/>
<feature type="transmembrane region" description="Helical" evidence="6">
    <location>
        <begin position="7"/>
        <end position="25"/>
    </location>
</feature>
<keyword evidence="3 6" id="KW-0812">Transmembrane</keyword>
<organism evidence="8 9">
    <name type="scientific">Raoultella terrigena</name>
    <name type="common">Klebsiella terrigena</name>
    <dbReference type="NCBI Taxonomy" id="577"/>
    <lineage>
        <taxon>Bacteria</taxon>
        <taxon>Pseudomonadati</taxon>
        <taxon>Pseudomonadota</taxon>
        <taxon>Gammaproteobacteria</taxon>
        <taxon>Enterobacterales</taxon>
        <taxon>Enterobacteriaceae</taxon>
        <taxon>Klebsiella/Raoultella group</taxon>
        <taxon>Raoultella</taxon>
    </lineage>
</organism>
<dbReference type="InterPro" id="IPR037185">
    <property type="entry name" value="EmrE-like"/>
</dbReference>
<dbReference type="Pfam" id="PF00892">
    <property type="entry name" value="EamA"/>
    <property type="match status" value="1"/>
</dbReference>
<sequence length="174" mass="18686">MKQGIAYGALAGASWGLIFLPPALLPEVSPLLLTCGRFATYGMLAAILLIPQWRSIARIWSHRDLLTLIRLSMMSNILYFLLVAAAVQQVGIAATSLVIGLIPVVVPLFGRREQHAPPLRQLFFADGGYCGRCCADKSACTAADRAPGDGDKKSGIGYVLRLCCITVLEPLCGR</sequence>
<dbReference type="KEGG" id="rtg:NCTC13098_04895"/>
<name>A0A3P8KNP5_RAOTE</name>
<keyword evidence="2" id="KW-1003">Cell membrane</keyword>
<evidence type="ECO:0000313" key="8">
    <source>
        <dbReference type="EMBL" id="VDR28511.1"/>
    </source>
</evidence>